<reference evidence="1 2" key="1">
    <citation type="submission" date="2015-09" db="EMBL/GenBank/DDBJ databases">
        <authorList>
            <consortium name="Pathogen Informatics"/>
        </authorList>
    </citation>
    <scope>NUCLEOTIDE SEQUENCE [LARGE SCALE GENOMIC DNA]</scope>
    <source>
        <strain evidence="1 2">2789STDY5834861</strain>
    </source>
</reference>
<dbReference type="Proteomes" id="UP000095645">
    <property type="component" value="Unassembled WGS sequence"/>
</dbReference>
<name>A0A173YS70_9FIRM</name>
<gene>
    <name evidence="1" type="ORF">ERS852476_00728</name>
</gene>
<organism evidence="1 2">
    <name type="scientific">Blautia obeum</name>
    <dbReference type="NCBI Taxonomy" id="40520"/>
    <lineage>
        <taxon>Bacteria</taxon>
        <taxon>Bacillati</taxon>
        <taxon>Bacillota</taxon>
        <taxon>Clostridia</taxon>
        <taxon>Lachnospirales</taxon>
        <taxon>Lachnospiraceae</taxon>
        <taxon>Blautia</taxon>
    </lineage>
</organism>
<evidence type="ECO:0000313" key="1">
    <source>
        <dbReference type="EMBL" id="CUN66197.1"/>
    </source>
</evidence>
<protein>
    <submittedName>
        <fullName evidence="1">Uncharacterized protein</fullName>
    </submittedName>
</protein>
<dbReference type="EMBL" id="CYZP01000005">
    <property type="protein sequence ID" value="CUN66197.1"/>
    <property type="molecule type" value="Genomic_DNA"/>
</dbReference>
<evidence type="ECO:0000313" key="2">
    <source>
        <dbReference type="Proteomes" id="UP000095645"/>
    </source>
</evidence>
<proteinExistence type="predicted"/>
<accession>A0A173YS70</accession>
<sequence length="75" mass="8564">MPENVPGITCRQSRKMIHNCSIGYTGGKRIMHKPKKQQPIVNYPLYKGAAIRIFAENPGNWEAFKRLVSTAARHR</sequence>
<dbReference type="AlphaFoldDB" id="A0A173YS70"/>